<dbReference type="Pfam" id="PF00702">
    <property type="entry name" value="Hydrolase"/>
    <property type="match status" value="1"/>
</dbReference>
<evidence type="ECO:0000313" key="3">
    <source>
        <dbReference type="Proteomes" id="UP000711995"/>
    </source>
</evidence>
<dbReference type="PANTHER" id="PTHR43316:SF3">
    <property type="entry name" value="HALOACID DEHALOGENASE, TYPE II (AFU_ORTHOLOGUE AFUA_2G07750)-RELATED"/>
    <property type="match status" value="1"/>
</dbReference>
<dbReference type="InterPro" id="IPR036412">
    <property type="entry name" value="HAD-like_sf"/>
</dbReference>
<comment type="caution">
    <text evidence="2">The sequence shown here is derived from an EMBL/GenBank/DDBJ whole genome shotgun (WGS) entry which is preliminary data.</text>
</comment>
<dbReference type="SFLD" id="SFLDS00003">
    <property type="entry name" value="Haloacid_Dehalogenase"/>
    <property type="match status" value="1"/>
</dbReference>
<gene>
    <name evidence="2" type="ORF">HCT14_02885</name>
</gene>
<dbReference type="PROSITE" id="PS01228">
    <property type="entry name" value="COF_1"/>
    <property type="match status" value="1"/>
</dbReference>
<dbReference type="RefSeq" id="WP_167700058.1">
    <property type="nucleotide sequence ID" value="NZ_CP118174.1"/>
</dbReference>
<dbReference type="Proteomes" id="UP000711995">
    <property type="component" value="Unassembled WGS sequence"/>
</dbReference>
<accession>A0A968G9I6</accession>
<keyword evidence="3" id="KW-1185">Reference proteome</keyword>
<evidence type="ECO:0000256" key="1">
    <source>
        <dbReference type="ARBA" id="ARBA00022801"/>
    </source>
</evidence>
<dbReference type="Gene3D" id="3.40.50.1000">
    <property type="entry name" value="HAD superfamily/HAD-like"/>
    <property type="match status" value="1"/>
</dbReference>
<dbReference type="InterPro" id="IPR006439">
    <property type="entry name" value="HAD-SF_hydro_IA"/>
</dbReference>
<keyword evidence="1 2" id="KW-0378">Hydrolase</keyword>
<reference evidence="2 3" key="1">
    <citation type="submission" date="2020-03" db="EMBL/GenBank/DDBJ databases">
        <title>Spirochaetal bacteria isolated from arthropods constitute a novel genus Entomospira genus novum within the order Spirochaetales.</title>
        <authorList>
            <person name="Grana-Miraglia L."/>
            <person name="Sikutova S."/>
            <person name="Fingerle V."/>
            <person name="Sing A."/>
            <person name="Castillo-Ramirez S."/>
            <person name="Margos G."/>
            <person name="Rudolf I."/>
        </authorList>
    </citation>
    <scope>NUCLEOTIDE SEQUENCE [LARGE SCALE GENOMIC DNA]</scope>
    <source>
        <strain evidence="2 3">BR193</strain>
    </source>
</reference>
<proteinExistence type="predicted"/>
<dbReference type="InterPro" id="IPR023214">
    <property type="entry name" value="HAD_sf"/>
</dbReference>
<dbReference type="SUPFAM" id="SSF56784">
    <property type="entry name" value="HAD-like"/>
    <property type="match status" value="1"/>
</dbReference>
<dbReference type="PANTHER" id="PTHR43316">
    <property type="entry name" value="HYDROLASE, HALOACID DELAHOGENASE-RELATED"/>
    <property type="match status" value="1"/>
</dbReference>
<name>A0A968G9I6_9SPIO</name>
<dbReference type="InterPro" id="IPR051540">
    <property type="entry name" value="S-2-haloacid_dehalogenase"/>
</dbReference>
<protein>
    <submittedName>
        <fullName evidence="2">HAD family hydrolase</fullName>
    </submittedName>
</protein>
<dbReference type="EMBL" id="JAATLJ010000001">
    <property type="protein sequence ID" value="NIZ40461.1"/>
    <property type="molecule type" value="Genomic_DNA"/>
</dbReference>
<organism evidence="2 3">
    <name type="scientific">Entomospira entomophila</name>
    <dbReference type="NCBI Taxonomy" id="2719988"/>
    <lineage>
        <taxon>Bacteria</taxon>
        <taxon>Pseudomonadati</taxon>
        <taxon>Spirochaetota</taxon>
        <taxon>Spirochaetia</taxon>
        <taxon>Spirochaetales</taxon>
        <taxon>Spirochaetaceae</taxon>
        <taxon>Entomospira</taxon>
    </lineage>
</organism>
<sequence>MHMKIKAIIFDIDGTVYSNNWMHIRSIPLFLRYGRRLLRFSKARDYLHQYPQEVEKAGVTFLEFQGQLLSQLSHGRYDVETSQAHIEEFREEWEQLFRSIKPYKHFIESIEELRSIGFKVALFSDFPIEPKLTYLGLSGLWDAVLCSEDAGALKPDPRGFLQIASMLNVSADEVLFVGNSHKYDVMGARNAGMYAAHLKWGKPRKATQAHFTFYGYKNFADRVKQWITSL</sequence>
<dbReference type="AlphaFoldDB" id="A0A968G9I6"/>
<dbReference type="SFLD" id="SFLDG01129">
    <property type="entry name" value="C1.5:_HAD__Beta-PGM__Phosphata"/>
    <property type="match status" value="1"/>
</dbReference>
<dbReference type="PRINTS" id="PR00413">
    <property type="entry name" value="HADHALOGNASE"/>
</dbReference>
<dbReference type="GO" id="GO:0016787">
    <property type="term" value="F:hydrolase activity"/>
    <property type="evidence" value="ECO:0007669"/>
    <property type="project" value="UniProtKB-KW"/>
</dbReference>
<dbReference type="NCBIfam" id="TIGR01549">
    <property type="entry name" value="HAD-SF-IA-v1"/>
    <property type="match status" value="1"/>
</dbReference>
<evidence type="ECO:0000313" key="2">
    <source>
        <dbReference type="EMBL" id="NIZ40461.1"/>
    </source>
</evidence>